<dbReference type="EMBL" id="FN543104">
    <property type="protein sequence ID" value="CBA27727.1"/>
    <property type="molecule type" value="Genomic_DNA"/>
</dbReference>
<dbReference type="InterPro" id="IPR014263">
    <property type="entry name" value="Methanolan_biosynth_EpsI"/>
</dbReference>
<gene>
    <name evidence="2" type="ORF">Csp_A03730</name>
</gene>
<reference evidence="2" key="1">
    <citation type="journal article" date="2010" name="Nature">
        <title>The dynamic genome of Hydra.</title>
        <authorList>
            <person name="Chapman J.A."/>
            <person name="Kirkness E.F."/>
            <person name="Simakov O."/>
            <person name="Hampson S.E."/>
            <person name="Mitros T."/>
            <person name="Weinmaier T."/>
            <person name="Rattei T."/>
            <person name="Balasubramanian P.G."/>
            <person name="Borman J."/>
            <person name="Busam D."/>
            <person name="Disbennett K."/>
            <person name="Pfannkoch C."/>
            <person name="Sumin N."/>
            <person name="Sutton G."/>
            <person name="Viswanathan L."/>
            <person name="Walenz B."/>
            <person name="Goodstein D.M."/>
            <person name="Hellsten U."/>
            <person name="Kawashima T."/>
            <person name="Prochnik S.E."/>
            <person name="Putnam N.H."/>
            <person name="Shu S."/>
            <person name="Blumberg B."/>
            <person name="Dana C.E."/>
            <person name="Gee L."/>
            <person name="Kibler D.F."/>
            <person name="Law L."/>
            <person name="Lindgens D."/>
            <person name="Martinez D.E."/>
            <person name="Peng J."/>
            <person name="Wigge P.A."/>
            <person name="Bertulat B."/>
            <person name="Guder C."/>
            <person name="Nakamura Y."/>
            <person name="Ozbek S."/>
            <person name="Watanabe H."/>
            <person name="Khalturin K."/>
            <person name="Hemmrich G."/>
            <person name="Franke A."/>
            <person name="Augustin R."/>
            <person name="Fraune S."/>
            <person name="Hayakawa E."/>
            <person name="Hayakawa S."/>
            <person name="Hirose M."/>
            <person name="Hwang J."/>
            <person name="Ikeo K."/>
            <person name="Nishimiya-Fujisawa C."/>
            <person name="Ogura A."/>
            <person name="Takahashi T."/>
            <person name="Steinmetz P.R."/>
            <person name="Zhang X."/>
            <person name="Aufschnaiter R."/>
            <person name="Eder M.K."/>
            <person name="Gorny A.K."/>
            <person name="Salvenmoser W."/>
            <person name="Heimberg A.M."/>
            <person name="Wheeler B.M."/>
            <person name="Peterson K.J."/>
            <person name="Boettger A."/>
            <person name="Tischler P."/>
            <person name="Wolf A."/>
            <person name="Gojobori T."/>
            <person name="Remington K.A."/>
            <person name="Strausberg R.L."/>
            <person name="Venter J."/>
            <person name="Technau U."/>
            <person name="Hobmayer B."/>
            <person name="Bosch T.C."/>
            <person name="Holstein T.W."/>
            <person name="Fujisawa T."/>
            <person name="Bode H.R."/>
            <person name="David C.N."/>
            <person name="Rokhsar D.S."/>
            <person name="Steele R.E."/>
        </authorList>
    </citation>
    <scope>NUCLEOTIDE SEQUENCE</scope>
</reference>
<feature type="domain" description="Methanolan biosynthesis EpsI" evidence="1">
    <location>
        <begin position="3"/>
        <end position="201"/>
    </location>
</feature>
<organism evidence="2">
    <name type="scientific">Curvibacter symbiont subsp. Hydra magnipapillata</name>
    <dbReference type="NCBI Taxonomy" id="667019"/>
    <lineage>
        <taxon>Bacteria</taxon>
        <taxon>Pseudomonadati</taxon>
        <taxon>Pseudomonadota</taxon>
        <taxon>Betaproteobacteria</taxon>
        <taxon>Burkholderiales</taxon>
        <taxon>Comamonadaceae</taxon>
        <taxon>Curvibacter</taxon>
    </lineage>
</organism>
<name>C9Y8C2_CURXX</name>
<accession>C9Y8C2</accession>
<dbReference type="NCBIfam" id="TIGR02914">
    <property type="entry name" value="EpsI_fam"/>
    <property type="match status" value="1"/>
</dbReference>
<dbReference type="AlphaFoldDB" id="C9Y8C2"/>
<evidence type="ECO:0000313" key="2">
    <source>
        <dbReference type="EMBL" id="CBA27727.1"/>
    </source>
</evidence>
<proteinExistence type="predicted"/>
<sequence length="220" mass="24525">MAYWATPRLTEVSNAPSLDTTVPKAFGDWKEVPSPFMQVSLTTGLDPNMDQPYDQVTMRTYVNSKGQQIMLALAWGKRQKQEVKIHRPDLCYVAQGYKIASLKTAQFNDIAAEPRAVLGKQMVAKSSRNSEAVLYWMRIGGLFSEDAFATRAYIMKEGFAGRIPDGILVRASMRFTDPSQEQNAWPLLDAFLVDLVKAVPPETRALLLGNPRSETTPHGT</sequence>
<protein>
    <recommendedName>
        <fullName evidence="1">Methanolan biosynthesis EpsI domain-containing protein</fullName>
    </recommendedName>
</protein>
<dbReference type="Pfam" id="PF11984">
    <property type="entry name" value="DUF3485"/>
    <property type="match status" value="1"/>
</dbReference>
<evidence type="ECO:0000259" key="1">
    <source>
        <dbReference type="Pfam" id="PF11984"/>
    </source>
</evidence>